<proteinExistence type="predicted"/>
<feature type="transmembrane region" description="Helical" evidence="1">
    <location>
        <begin position="56"/>
        <end position="77"/>
    </location>
</feature>
<keyword evidence="1" id="KW-0812">Transmembrane</keyword>
<keyword evidence="4" id="KW-1185">Reference proteome</keyword>
<feature type="transmembrane region" description="Helical" evidence="1">
    <location>
        <begin position="27"/>
        <end position="50"/>
    </location>
</feature>
<evidence type="ECO:0008006" key="5">
    <source>
        <dbReference type="Google" id="ProtNLM"/>
    </source>
</evidence>
<reference evidence="3" key="2">
    <citation type="submission" date="2024-06" db="EMBL/GenBank/DDBJ databases">
        <authorList>
            <person name="Li S."/>
        </authorList>
    </citation>
    <scope>NUCLEOTIDE SEQUENCE</scope>
    <source>
        <strain evidence="3">SR10</strain>
    </source>
</reference>
<name>A0AAU8MX93_9GAMM</name>
<dbReference type="RefSeq" id="WP_336130800.1">
    <property type="nucleotide sequence ID" value="NZ_CP159925.1"/>
</dbReference>
<organism evidence="3">
    <name type="scientific">Lysobacter firmicutimachus</name>
    <dbReference type="NCBI Taxonomy" id="1792846"/>
    <lineage>
        <taxon>Bacteria</taxon>
        <taxon>Pseudomonadati</taxon>
        <taxon>Pseudomonadota</taxon>
        <taxon>Gammaproteobacteria</taxon>
        <taxon>Lysobacterales</taxon>
        <taxon>Lysobacteraceae</taxon>
        <taxon>Lysobacter</taxon>
    </lineage>
</organism>
<evidence type="ECO:0000313" key="2">
    <source>
        <dbReference type="EMBL" id="MEI2453493.1"/>
    </source>
</evidence>
<keyword evidence="1" id="KW-0472">Membrane</keyword>
<protein>
    <recommendedName>
        <fullName evidence="5">Transmembrane protein</fullName>
    </recommendedName>
</protein>
<sequence>MKNPDEKTLILQVLALLDGTAKRPGRIASAAATLAIWLLSFATALLYFQFGRPLHWTHGLVAVVCLGAGYWFAYDLYRSMSQRQWPRLTPYVDRAKLEKRLRELDGPPPQDAPRA</sequence>
<evidence type="ECO:0000313" key="4">
    <source>
        <dbReference type="Proteomes" id="UP001387215"/>
    </source>
</evidence>
<dbReference type="Proteomes" id="UP001387215">
    <property type="component" value="Unassembled WGS sequence"/>
</dbReference>
<evidence type="ECO:0000313" key="3">
    <source>
        <dbReference type="EMBL" id="XCO76898.1"/>
    </source>
</evidence>
<dbReference type="AlphaFoldDB" id="A0AAU8MX93"/>
<dbReference type="EMBL" id="CP159925">
    <property type="protein sequence ID" value="XCO76898.1"/>
    <property type="molecule type" value="Genomic_DNA"/>
</dbReference>
<keyword evidence="1" id="KW-1133">Transmembrane helix</keyword>
<reference evidence="2 4" key="1">
    <citation type="submission" date="2024-02" db="EMBL/GenBank/DDBJ databases">
        <title>Lysobacter Genome Sequencing and Mining.</title>
        <authorList>
            <person name="Bierman J."/>
            <person name="Walker M.C."/>
        </authorList>
    </citation>
    <scope>NUCLEOTIDE SEQUENCE [LARGE SCALE GENOMIC DNA]</scope>
    <source>
        <strain evidence="2 4">PB6250</strain>
    </source>
</reference>
<gene>
    <name evidence="3" type="ORF">ABU614_08985</name>
    <name evidence="2" type="ORF">V2J18_02255</name>
</gene>
<accession>A0AAU8MX93</accession>
<dbReference type="EMBL" id="JBANDL010000002">
    <property type="protein sequence ID" value="MEI2453493.1"/>
    <property type="molecule type" value="Genomic_DNA"/>
</dbReference>
<evidence type="ECO:0000256" key="1">
    <source>
        <dbReference type="SAM" id="Phobius"/>
    </source>
</evidence>